<evidence type="ECO:0000256" key="1">
    <source>
        <dbReference type="SAM" id="Phobius"/>
    </source>
</evidence>
<sequence>MKNNVLAVLGGTVALFGLGYLIYVVLGYHALNGSRVESIAAEELNLPMIILMEVLYATLITMIFSKWAQIKTFSTGAKTGLIIGLFLGALPTLELFATTTDLTDLTGVITGAVTFGVRFAVAGGIIGWLLGRE</sequence>
<dbReference type="EMBL" id="CP157199">
    <property type="protein sequence ID" value="XBG62294.1"/>
    <property type="molecule type" value="Genomic_DNA"/>
</dbReference>
<dbReference type="RefSeq" id="WP_347925417.1">
    <property type="nucleotide sequence ID" value="NZ_CP157199.1"/>
</dbReference>
<feature type="transmembrane region" description="Helical" evidence="1">
    <location>
        <begin position="105"/>
        <end position="130"/>
    </location>
</feature>
<evidence type="ECO:0008006" key="3">
    <source>
        <dbReference type="Google" id="ProtNLM"/>
    </source>
</evidence>
<protein>
    <recommendedName>
        <fullName evidence="3">DUF1761 domain-containing protein</fullName>
    </recommendedName>
</protein>
<name>A0AAU7BWF6_9FLAO</name>
<reference evidence="2" key="1">
    <citation type="submission" date="2024-05" db="EMBL/GenBank/DDBJ databases">
        <title>Pontimicrobium maritimus sp. nov., isolated form sea water.</title>
        <authorList>
            <person name="Muhammad N."/>
            <person name="Vuong T.Q."/>
            <person name="Han H.L."/>
            <person name="Kim S.-G."/>
        </authorList>
    </citation>
    <scope>NUCLEOTIDE SEQUENCE</scope>
    <source>
        <strain evidence="2">SW4</strain>
    </source>
</reference>
<keyword evidence="1" id="KW-0812">Transmembrane</keyword>
<proteinExistence type="predicted"/>
<evidence type="ECO:0000313" key="2">
    <source>
        <dbReference type="EMBL" id="XBG62294.1"/>
    </source>
</evidence>
<organism evidence="2">
    <name type="scientific">Pontimicrobium sp. SW4</name>
    <dbReference type="NCBI Taxonomy" id="3153519"/>
    <lineage>
        <taxon>Bacteria</taxon>
        <taxon>Pseudomonadati</taxon>
        <taxon>Bacteroidota</taxon>
        <taxon>Flavobacteriia</taxon>
        <taxon>Flavobacteriales</taxon>
        <taxon>Flavobacteriaceae</taxon>
        <taxon>Pontimicrobium</taxon>
    </lineage>
</organism>
<feature type="transmembrane region" description="Helical" evidence="1">
    <location>
        <begin position="46"/>
        <end position="68"/>
    </location>
</feature>
<gene>
    <name evidence="2" type="ORF">ABGB03_05165</name>
</gene>
<keyword evidence="1" id="KW-0472">Membrane</keyword>
<feature type="transmembrane region" description="Helical" evidence="1">
    <location>
        <begin position="5"/>
        <end position="26"/>
    </location>
</feature>
<feature type="transmembrane region" description="Helical" evidence="1">
    <location>
        <begin position="80"/>
        <end position="99"/>
    </location>
</feature>
<accession>A0AAU7BWF6</accession>
<keyword evidence="1" id="KW-1133">Transmembrane helix</keyword>
<dbReference type="AlphaFoldDB" id="A0AAU7BWF6"/>